<protein>
    <submittedName>
        <fullName evidence="7">Surface antigen-domain-containing protein</fullName>
    </submittedName>
</protein>
<sequence>MATMGSQAKTPASEGIPLRINSIQVEGALRTRESVVRQVLAPALAAQTFESVTQAVHQACCRLEQLEIMQDFQVTMDLASGPLAADHSVDVIIKAKEKGRFWARTGTELGNSEGSAHTSATFRNLFGGGERLALSGSVGTRTRLSQQANLTIPLGANPYRMFDLALYQQNQNFQATGSHDQLLRGLTVALKSNLPRFTTELGYTAVWRQITQLGERASPSIRQDADQDLKSAIFGTIFADRRDNAALPTTGYMWKLHTELAGIGGNVEFLKGEAHGQVNERLGSGFSVSTTGRIGALKPVNGASSRIPDRFLLGGPTSLRGFRPFGVGPRDGCDALGGDVFWSTGVSLFTPLPVIDSDKLKGHLWANAGGLSALSKNESIREALVGSLARPTSSVGAGLLFHHGLFRLELNLCLPLTKSTWDQARQGWQFGLGIDFL</sequence>
<gene>
    <name evidence="7" type="ORF">BJ085DRAFT_42638</name>
</gene>
<dbReference type="PANTHER" id="PTHR12815">
    <property type="entry name" value="SORTING AND ASSEMBLY MACHINERY SAMM50 PROTEIN FAMILY MEMBER"/>
    <property type="match status" value="1"/>
</dbReference>
<dbReference type="InterPro" id="IPR039910">
    <property type="entry name" value="D15-like"/>
</dbReference>
<evidence type="ECO:0000313" key="7">
    <source>
        <dbReference type="EMBL" id="RKP40304.1"/>
    </source>
</evidence>
<dbReference type="GO" id="GO:0005741">
    <property type="term" value="C:mitochondrial outer membrane"/>
    <property type="evidence" value="ECO:0007669"/>
    <property type="project" value="UniProtKB-SubCell"/>
</dbReference>
<evidence type="ECO:0000256" key="4">
    <source>
        <dbReference type="ARBA" id="ARBA00022692"/>
    </source>
</evidence>
<reference evidence="8" key="1">
    <citation type="journal article" date="2018" name="Nat. Microbiol.">
        <title>Leveraging single-cell genomics to expand the fungal tree of life.</title>
        <authorList>
            <person name="Ahrendt S.R."/>
            <person name="Quandt C.A."/>
            <person name="Ciobanu D."/>
            <person name="Clum A."/>
            <person name="Salamov A."/>
            <person name="Andreopoulos B."/>
            <person name="Cheng J.F."/>
            <person name="Woyke T."/>
            <person name="Pelin A."/>
            <person name="Henrissat B."/>
            <person name="Reynolds N.K."/>
            <person name="Benny G.L."/>
            <person name="Smith M.E."/>
            <person name="James T.Y."/>
            <person name="Grigoriev I.V."/>
        </authorList>
    </citation>
    <scope>NUCLEOTIDE SEQUENCE [LARGE SCALE GENOMIC DNA]</scope>
    <source>
        <strain evidence="8">RSA 468</strain>
    </source>
</reference>
<organism evidence="7 8">
    <name type="scientific">Dimargaris cristalligena</name>
    <dbReference type="NCBI Taxonomy" id="215637"/>
    <lineage>
        <taxon>Eukaryota</taxon>
        <taxon>Fungi</taxon>
        <taxon>Fungi incertae sedis</taxon>
        <taxon>Zoopagomycota</taxon>
        <taxon>Kickxellomycotina</taxon>
        <taxon>Dimargaritomycetes</taxon>
        <taxon>Dimargaritales</taxon>
        <taxon>Dimargaritaceae</taxon>
        <taxon>Dimargaris</taxon>
    </lineage>
</organism>
<evidence type="ECO:0000256" key="3">
    <source>
        <dbReference type="ARBA" id="ARBA00022452"/>
    </source>
</evidence>
<keyword evidence="3" id="KW-1134">Transmembrane beta strand</keyword>
<dbReference type="PANTHER" id="PTHR12815:SF18">
    <property type="entry name" value="SORTING AND ASSEMBLY MACHINERY COMPONENT 50 HOMOLOG"/>
    <property type="match status" value="1"/>
</dbReference>
<dbReference type="Gene3D" id="2.40.160.50">
    <property type="entry name" value="membrane protein fhac: a member of the omp85/tpsb transporter family"/>
    <property type="match status" value="1"/>
</dbReference>
<dbReference type="EMBL" id="ML002214">
    <property type="protein sequence ID" value="RKP40304.1"/>
    <property type="molecule type" value="Genomic_DNA"/>
</dbReference>
<dbReference type="OrthoDB" id="1724197at2759"/>
<evidence type="ECO:0000256" key="2">
    <source>
        <dbReference type="ARBA" id="ARBA00010913"/>
    </source>
</evidence>
<dbReference type="InterPro" id="IPR000184">
    <property type="entry name" value="Bac_surfAg_D15"/>
</dbReference>
<dbReference type="GO" id="GO:0045040">
    <property type="term" value="P:protein insertion into mitochondrial outer membrane"/>
    <property type="evidence" value="ECO:0007669"/>
    <property type="project" value="TreeGrafter"/>
</dbReference>
<evidence type="ECO:0000256" key="1">
    <source>
        <dbReference type="ARBA" id="ARBA00004374"/>
    </source>
</evidence>
<accession>A0A4Q0A2J3</accession>
<comment type="subcellular location">
    <subcellularLocation>
        <location evidence="1">Mitochondrion outer membrane</location>
        <topology evidence="1">Multi-pass membrane protein</topology>
    </subcellularLocation>
</comment>
<feature type="domain" description="Bacterial surface antigen (D15)" evidence="6">
    <location>
        <begin position="124"/>
        <end position="436"/>
    </location>
</feature>
<dbReference type="STRING" id="215637.A0A4Q0A2J3"/>
<evidence type="ECO:0000256" key="5">
    <source>
        <dbReference type="ARBA" id="ARBA00023136"/>
    </source>
</evidence>
<dbReference type="Proteomes" id="UP000268162">
    <property type="component" value="Unassembled WGS sequence"/>
</dbReference>
<comment type="similarity">
    <text evidence="2">Belongs to the SAM50/omp85 family.</text>
</comment>
<keyword evidence="5" id="KW-0472">Membrane</keyword>
<name>A0A4Q0A2J3_9FUNG</name>
<keyword evidence="4" id="KW-0812">Transmembrane</keyword>
<dbReference type="AlphaFoldDB" id="A0A4Q0A2J3"/>
<evidence type="ECO:0000313" key="8">
    <source>
        <dbReference type="Proteomes" id="UP000268162"/>
    </source>
</evidence>
<proteinExistence type="inferred from homology"/>
<evidence type="ECO:0000259" key="6">
    <source>
        <dbReference type="Pfam" id="PF01103"/>
    </source>
</evidence>
<dbReference type="Pfam" id="PF01103">
    <property type="entry name" value="Omp85"/>
    <property type="match status" value="1"/>
</dbReference>
<keyword evidence="8" id="KW-1185">Reference proteome</keyword>